<dbReference type="InterPro" id="IPR029044">
    <property type="entry name" value="Nucleotide-diphossugar_trans"/>
</dbReference>
<name>A0AAE3FSN3_9EURY</name>
<dbReference type="InterPro" id="IPR025877">
    <property type="entry name" value="MobA-like_NTP_Trfase"/>
</dbReference>
<keyword evidence="5" id="KW-1185">Reference proteome</keyword>
<dbReference type="Gene3D" id="3.90.550.10">
    <property type="entry name" value="Spore Coat Polysaccharide Biosynthesis Protein SpsA, Chain A"/>
    <property type="match status" value="1"/>
</dbReference>
<dbReference type="GO" id="GO:0016779">
    <property type="term" value="F:nucleotidyltransferase activity"/>
    <property type="evidence" value="ECO:0007669"/>
    <property type="project" value="TreeGrafter"/>
</dbReference>
<keyword evidence="1 4" id="KW-0808">Transferase</keyword>
<dbReference type="Proteomes" id="UP001202674">
    <property type="component" value="Unassembled WGS sequence"/>
</dbReference>
<gene>
    <name evidence="4" type="ORF">AArcSt11_12580</name>
</gene>
<evidence type="ECO:0000313" key="5">
    <source>
        <dbReference type="Proteomes" id="UP001202674"/>
    </source>
</evidence>
<evidence type="ECO:0000313" key="4">
    <source>
        <dbReference type="EMBL" id="MCL9814486.1"/>
    </source>
</evidence>
<evidence type="ECO:0000256" key="1">
    <source>
        <dbReference type="ARBA" id="ARBA00022679"/>
    </source>
</evidence>
<protein>
    <submittedName>
        <fullName evidence="4">NTP transferase domain-containing protein</fullName>
    </submittedName>
</protein>
<comment type="caution">
    <text evidence="4">The sequence shown here is derived from an EMBL/GenBank/DDBJ whole genome shotgun (WGS) entry which is preliminary data.</text>
</comment>
<proteinExistence type="predicted"/>
<dbReference type="SUPFAM" id="SSF53448">
    <property type="entry name" value="Nucleotide-diphospho-sugar transferases"/>
    <property type="match status" value="1"/>
</dbReference>
<feature type="domain" description="MobA-like NTP transferase" evidence="3">
    <location>
        <begin position="2"/>
        <end position="133"/>
    </location>
</feature>
<reference evidence="4 5" key="1">
    <citation type="journal article" date="2022" name="Syst. Appl. Microbiol.">
        <title>Natronocalculus amylovorans gen. nov., sp. nov., and Natranaeroarchaeum aerophilus sp. nov., dominant culturable amylolytic natronoarchaea from hypersaline soda lakes in southwestern Siberia.</title>
        <authorList>
            <person name="Sorokin D.Y."/>
            <person name="Elcheninov A.G."/>
            <person name="Khizhniak T.V."/>
            <person name="Koenen M."/>
            <person name="Bale N.J."/>
            <person name="Damste J.S.S."/>
            <person name="Kublanov I.V."/>
        </authorList>
    </citation>
    <scope>NUCLEOTIDE SEQUENCE [LARGE SCALE GENOMIC DNA]</scope>
    <source>
        <strain evidence="4 5">AArc-St1-1</strain>
    </source>
</reference>
<dbReference type="AlphaFoldDB" id="A0AAE3FSN3"/>
<sequence>MCGGEGTRLADSLGRDAPEKPMYPIDGRPMVDRVLDALEASEVDQVHAAVSPATPETRGHIAERVSVIETPGKGYVTDLSTALDNIDRPVLTVAADLPLLTGCVVDSMLSAYAAIGIDGGSMTVAVPATRKDRLGVSADTVMERDAMTAELIDGRADSEEMPDRIAPTGLNVVGAPTDTNTDTMYLTDDERLVVNVNRARDARIAEALL</sequence>
<organism evidence="4 5">
    <name type="scientific">Natranaeroarchaeum aerophilus</name>
    <dbReference type="NCBI Taxonomy" id="2917711"/>
    <lineage>
        <taxon>Archaea</taxon>
        <taxon>Methanobacteriati</taxon>
        <taxon>Methanobacteriota</taxon>
        <taxon>Stenosarchaea group</taxon>
        <taxon>Halobacteria</taxon>
        <taxon>Halobacteriales</taxon>
        <taxon>Natronoarchaeaceae</taxon>
        <taxon>Natranaeroarchaeum</taxon>
    </lineage>
</organism>
<dbReference type="EMBL" id="JAKRVY010000007">
    <property type="protein sequence ID" value="MCL9814486.1"/>
    <property type="molecule type" value="Genomic_DNA"/>
</dbReference>
<feature type="region of interest" description="Disordered" evidence="2">
    <location>
        <begin position="1"/>
        <end position="21"/>
    </location>
</feature>
<dbReference type="PANTHER" id="PTHR19136">
    <property type="entry name" value="MOLYBDENUM COFACTOR GUANYLYLTRANSFERASE"/>
    <property type="match status" value="1"/>
</dbReference>
<evidence type="ECO:0000259" key="3">
    <source>
        <dbReference type="Pfam" id="PF12804"/>
    </source>
</evidence>
<evidence type="ECO:0000256" key="2">
    <source>
        <dbReference type="SAM" id="MobiDB-lite"/>
    </source>
</evidence>
<dbReference type="Pfam" id="PF12804">
    <property type="entry name" value="NTP_transf_3"/>
    <property type="match status" value="1"/>
</dbReference>
<dbReference type="PANTHER" id="PTHR19136:SF86">
    <property type="entry name" value="ADENOSYLCOBINAMIDE-PHOSPHATE GUANYLYLTRANSFERASE"/>
    <property type="match status" value="1"/>
</dbReference>
<accession>A0AAE3FSN3</accession>